<gene>
    <name evidence="2" type="ORF">B296_00011221</name>
</gene>
<comment type="caution">
    <text evidence="2">The sequence shown here is derived from an EMBL/GenBank/DDBJ whole genome shotgun (WGS) entry which is preliminary data.</text>
</comment>
<evidence type="ECO:0000313" key="3">
    <source>
        <dbReference type="Proteomes" id="UP000287651"/>
    </source>
</evidence>
<feature type="compositionally biased region" description="Polar residues" evidence="1">
    <location>
        <begin position="39"/>
        <end position="49"/>
    </location>
</feature>
<name>A0A427AKH5_ENSVE</name>
<feature type="region of interest" description="Disordered" evidence="1">
    <location>
        <begin position="31"/>
        <end position="61"/>
    </location>
</feature>
<sequence length="61" mass="6277">MPSPQMVYELAASMALGDIPVDSCLGIGAAPRPGRRAVPSSSEAPSSMPITVDAPAPRRRS</sequence>
<dbReference type="EMBL" id="AMZH03002130">
    <property type="protein sequence ID" value="RRT76676.1"/>
    <property type="molecule type" value="Genomic_DNA"/>
</dbReference>
<dbReference type="AlphaFoldDB" id="A0A427AKH5"/>
<accession>A0A427AKH5</accession>
<dbReference type="Proteomes" id="UP000287651">
    <property type="component" value="Unassembled WGS sequence"/>
</dbReference>
<evidence type="ECO:0000313" key="2">
    <source>
        <dbReference type="EMBL" id="RRT76676.1"/>
    </source>
</evidence>
<protein>
    <submittedName>
        <fullName evidence="2">Uncharacterized protein</fullName>
    </submittedName>
</protein>
<reference evidence="2 3" key="1">
    <citation type="journal article" date="2014" name="Agronomy (Basel)">
        <title>A Draft Genome Sequence for Ensete ventricosum, the Drought-Tolerant Tree Against Hunger.</title>
        <authorList>
            <person name="Harrison J."/>
            <person name="Moore K.A."/>
            <person name="Paszkiewicz K."/>
            <person name="Jones T."/>
            <person name="Grant M."/>
            <person name="Ambacheew D."/>
            <person name="Muzemil S."/>
            <person name="Studholme D.J."/>
        </authorList>
    </citation>
    <scope>NUCLEOTIDE SEQUENCE [LARGE SCALE GENOMIC DNA]</scope>
</reference>
<proteinExistence type="predicted"/>
<organism evidence="2 3">
    <name type="scientific">Ensete ventricosum</name>
    <name type="common">Abyssinian banana</name>
    <name type="synonym">Musa ensete</name>
    <dbReference type="NCBI Taxonomy" id="4639"/>
    <lineage>
        <taxon>Eukaryota</taxon>
        <taxon>Viridiplantae</taxon>
        <taxon>Streptophyta</taxon>
        <taxon>Embryophyta</taxon>
        <taxon>Tracheophyta</taxon>
        <taxon>Spermatophyta</taxon>
        <taxon>Magnoliopsida</taxon>
        <taxon>Liliopsida</taxon>
        <taxon>Zingiberales</taxon>
        <taxon>Musaceae</taxon>
        <taxon>Ensete</taxon>
    </lineage>
</organism>
<evidence type="ECO:0000256" key="1">
    <source>
        <dbReference type="SAM" id="MobiDB-lite"/>
    </source>
</evidence>